<sequence length="444" mass="50389">MATDEVRRRPKKKFSLLLSPITLPPPHHPQNQRSYYMKYLLLLVIMALFLTYHFSPQAIRNAKKRNVHHKFDKPNVIQATYTEEEDALDYSNDENIESHYDTAVAAAASNMSRPFQYIGDIDPASPRPWPKQEADWWSLHQTLVDRVKESESFSIKKRHDDDDSLLPQLIFYGDSITEGWNGTSFGNIPGPTRMWGEDEPSKIRKVFEKHFGSSSVWGQRAILPPLILGISGSRTCDFIWRIENGEFPKSTVLSEHKSQKLQRIYIVLMGTNNLGGGMLPDATISGMDASGRKILELHQQQCPTAPAAIVFSELLPRKDDHRAVKMCPPRCANVTALEPFQSFMPAIQKVNEALPGVLRGWKEDYPDSKIVLLSSQSEDDANGVDSDNIPIIQCGQDMFAFDSEEEFDAHMPDRLHPNAKGYDVWARCIKRGLEEVMDHTINLL</sequence>
<dbReference type="EMBL" id="JALLPJ020000509">
    <property type="protein sequence ID" value="KAL3790125.1"/>
    <property type="molecule type" value="Genomic_DNA"/>
</dbReference>
<feature type="domain" description="SGNH hydrolase-type esterase" evidence="3">
    <location>
        <begin position="171"/>
        <end position="423"/>
    </location>
</feature>
<proteinExistence type="inferred from homology"/>
<keyword evidence="5" id="KW-1185">Reference proteome</keyword>
<evidence type="ECO:0000256" key="1">
    <source>
        <dbReference type="ARBA" id="ARBA00038184"/>
    </source>
</evidence>
<dbReference type="SUPFAM" id="SSF52266">
    <property type="entry name" value="SGNH hydrolase"/>
    <property type="match status" value="1"/>
</dbReference>
<dbReference type="Pfam" id="PF13472">
    <property type="entry name" value="Lipase_GDSL_2"/>
    <property type="match status" value="1"/>
</dbReference>
<keyword evidence="2" id="KW-1133">Transmembrane helix</keyword>
<gene>
    <name evidence="4" type="ORF">ACHAWO_003451</name>
</gene>
<keyword evidence="2" id="KW-0812">Transmembrane</keyword>
<organism evidence="4 5">
    <name type="scientific">Cyclotella atomus</name>
    <dbReference type="NCBI Taxonomy" id="382360"/>
    <lineage>
        <taxon>Eukaryota</taxon>
        <taxon>Sar</taxon>
        <taxon>Stramenopiles</taxon>
        <taxon>Ochrophyta</taxon>
        <taxon>Bacillariophyta</taxon>
        <taxon>Coscinodiscophyceae</taxon>
        <taxon>Thalassiosirophycidae</taxon>
        <taxon>Stephanodiscales</taxon>
        <taxon>Stephanodiscaceae</taxon>
        <taxon>Cyclotella</taxon>
    </lineage>
</organism>
<name>A0ABD3PV69_9STRA</name>
<dbReference type="PANTHER" id="PTHR11852:SF0">
    <property type="entry name" value="PLATELET-ACTIVATING FACTOR ACETYLHYDROLASE IB SUBUNIT BETA HOMOLOG"/>
    <property type="match status" value="1"/>
</dbReference>
<dbReference type="InterPro" id="IPR036514">
    <property type="entry name" value="SGNH_hydro_sf"/>
</dbReference>
<evidence type="ECO:0000313" key="4">
    <source>
        <dbReference type="EMBL" id="KAL3790125.1"/>
    </source>
</evidence>
<dbReference type="Proteomes" id="UP001530400">
    <property type="component" value="Unassembled WGS sequence"/>
</dbReference>
<keyword evidence="2" id="KW-0472">Membrane</keyword>
<feature type="transmembrane region" description="Helical" evidence="2">
    <location>
        <begin position="36"/>
        <end position="55"/>
    </location>
</feature>
<comment type="caution">
    <text evidence="4">The sequence shown here is derived from an EMBL/GenBank/DDBJ whole genome shotgun (WGS) entry which is preliminary data.</text>
</comment>
<evidence type="ECO:0000313" key="5">
    <source>
        <dbReference type="Proteomes" id="UP001530400"/>
    </source>
</evidence>
<dbReference type="AlphaFoldDB" id="A0ABD3PV69"/>
<dbReference type="InterPro" id="IPR013830">
    <property type="entry name" value="SGNH_hydro"/>
</dbReference>
<comment type="similarity">
    <text evidence="1">Belongs to the 'GDSL' lipolytic enzyme family. Platelet-activating factor acetylhydrolase IB beta/gamma subunits subfamily.</text>
</comment>
<dbReference type="PANTHER" id="PTHR11852">
    <property type="entry name" value="PLATELET-ACTIVATING FACTOR ACETYLHYDROLASE"/>
    <property type="match status" value="1"/>
</dbReference>
<evidence type="ECO:0000256" key="2">
    <source>
        <dbReference type="SAM" id="Phobius"/>
    </source>
</evidence>
<accession>A0ABD3PV69</accession>
<protein>
    <recommendedName>
        <fullName evidence="3">SGNH hydrolase-type esterase domain-containing protein</fullName>
    </recommendedName>
</protein>
<evidence type="ECO:0000259" key="3">
    <source>
        <dbReference type="Pfam" id="PF13472"/>
    </source>
</evidence>
<reference evidence="4 5" key="1">
    <citation type="submission" date="2024-10" db="EMBL/GenBank/DDBJ databases">
        <title>Updated reference genomes for cyclostephanoid diatoms.</title>
        <authorList>
            <person name="Roberts W.R."/>
            <person name="Alverson A.J."/>
        </authorList>
    </citation>
    <scope>NUCLEOTIDE SEQUENCE [LARGE SCALE GENOMIC DNA]</scope>
    <source>
        <strain evidence="4 5">AJA010-31</strain>
    </source>
</reference>
<dbReference type="Gene3D" id="3.40.50.1110">
    <property type="entry name" value="SGNH hydrolase"/>
    <property type="match status" value="1"/>
</dbReference>